<dbReference type="Pfam" id="PF01733">
    <property type="entry name" value="Nucleoside_tran"/>
    <property type="match status" value="2"/>
</dbReference>
<keyword evidence="9" id="KW-1185">Reference proteome</keyword>
<dbReference type="PRINTS" id="PR01130">
    <property type="entry name" value="DERENTRNSPRT"/>
</dbReference>
<dbReference type="EMBL" id="JAPWTK010000134">
    <property type="protein sequence ID" value="KAJ8948593.1"/>
    <property type="molecule type" value="Genomic_DNA"/>
</dbReference>
<accession>A0AAV8YAI3</accession>
<comment type="caution">
    <text evidence="8">The sequence shown here is derived from an EMBL/GenBank/DDBJ whole genome shotgun (WGS) entry which is preliminary data.</text>
</comment>
<feature type="transmembrane region" description="Helical" evidence="7">
    <location>
        <begin position="56"/>
        <end position="74"/>
    </location>
</feature>
<dbReference type="AlphaFoldDB" id="A0AAV8YAI3"/>
<evidence type="ECO:0000256" key="2">
    <source>
        <dbReference type="ARBA" id="ARBA00007965"/>
    </source>
</evidence>
<feature type="transmembrane region" description="Helical" evidence="7">
    <location>
        <begin position="23"/>
        <end position="44"/>
    </location>
</feature>
<feature type="transmembrane region" description="Helical" evidence="7">
    <location>
        <begin position="121"/>
        <end position="143"/>
    </location>
</feature>
<feature type="transmembrane region" description="Helical" evidence="7">
    <location>
        <begin position="149"/>
        <end position="171"/>
    </location>
</feature>
<dbReference type="PANTHER" id="PTHR10332">
    <property type="entry name" value="EQUILIBRATIVE NUCLEOSIDE TRANSPORTER"/>
    <property type="match status" value="1"/>
</dbReference>
<sequence>MYKFRDTSSEEIDLNNKTALQTYFAPGIMISQSMPVIISTLFTTVLGHKLPVRTRIIASLMIIILIFVIFTVMIKVNTDSWQVGFFVFSMIGLAALNTSLPVFQVTTLPLVAKFPMQYMHVFLMGQGSAGIFNSLLQIISLAIGSSIEISALFYFVVGTMLICITMTLYIISKNMAFYQFYMENSLSEPKTGMFSKAEVKDIIKDTWPCLAVGMVTIINLLFLQPSVTSLVVSEGYGKGNEWNDTYFVPVITYFFNEATGLVGRLTARKGLITHSSRYWWLIIVIGRFFVMVPLIMLCNAQPRNHLPVWFPHDWQYILILAILSFTNGFIFNTMFFSVSQLAPGKEEASLMVMMCWFGILMAVSSPLSLISVHIL</sequence>
<feature type="transmembrane region" description="Helical" evidence="7">
    <location>
        <begin position="316"/>
        <end position="338"/>
    </location>
</feature>
<evidence type="ECO:0000256" key="6">
    <source>
        <dbReference type="ARBA" id="ARBA00023136"/>
    </source>
</evidence>
<comment type="subcellular location">
    <subcellularLocation>
        <location evidence="1">Membrane</location>
        <topology evidence="1">Multi-pass membrane protein</topology>
    </subcellularLocation>
</comment>
<keyword evidence="6 7" id="KW-0472">Membrane</keyword>
<evidence type="ECO:0008006" key="10">
    <source>
        <dbReference type="Google" id="ProtNLM"/>
    </source>
</evidence>
<reference evidence="8" key="1">
    <citation type="journal article" date="2023" name="Insect Mol. Biol.">
        <title>Genome sequencing provides insights into the evolution of gene families encoding plant cell wall-degrading enzymes in longhorned beetles.</title>
        <authorList>
            <person name="Shin N.R."/>
            <person name="Okamura Y."/>
            <person name="Kirsch R."/>
            <person name="Pauchet Y."/>
        </authorList>
    </citation>
    <scope>NUCLEOTIDE SEQUENCE</scope>
    <source>
        <strain evidence="8">AMC_N1</strain>
    </source>
</reference>
<gene>
    <name evidence="8" type="ORF">NQ318_007597</name>
</gene>
<evidence type="ECO:0000256" key="1">
    <source>
        <dbReference type="ARBA" id="ARBA00004141"/>
    </source>
</evidence>
<keyword evidence="3" id="KW-0813">Transport</keyword>
<comment type="similarity">
    <text evidence="2">Belongs to the SLC29A/ENT transporter (TC 2.A.57) family.</text>
</comment>
<evidence type="ECO:0000256" key="5">
    <source>
        <dbReference type="ARBA" id="ARBA00022989"/>
    </source>
</evidence>
<evidence type="ECO:0000313" key="9">
    <source>
        <dbReference type="Proteomes" id="UP001162162"/>
    </source>
</evidence>
<dbReference type="PANTHER" id="PTHR10332:SF88">
    <property type="entry name" value="EQUILIBRATIVE NUCLEOSIDE TRANSPORTER 1, ISOFORM A"/>
    <property type="match status" value="1"/>
</dbReference>
<evidence type="ECO:0000256" key="7">
    <source>
        <dbReference type="SAM" id="Phobius"/>
    </source>
</evidence>
<feature type="transmembrane region" description="Helical" evidence="7">
    <location>
        <begin position="206"/>
        <end position="226"/>
    </location>
</feature>
<evidence type="ECO:0000256" key="3">
    <source>
        <dbReference type="ARBA" id="ARBA00022448"/>
    </source>
</evidence>
<keyword evidence="5 7" id="KW-1133">Transmembrane helix</keyword>
<proteinExistence type="inferred from homology"/>
<dbReference type="InterPro" id="IPR002259">
    <property type="entry name" value="Eqnu_transpt"/>
</dbReference>
<dbReference type="Proteomes" id="UP001162162">
    <property type="component" value="Unassembled WGS sequence"/>
</dbReference>
<dbReference type="GO" id="GO:0005337">
    <property type="term" value="F:nucleoside transmembrane transporter activity"/>
    <property type="evidence" value="ECO:0007669"/>
    <property type="project" value="InterPro"/>
</dbReference>
<evidence type="ECO:0000256" key="4">
    <source>
        <dbReference type="ARBA" id="ARBA00022692"/>
    </source>
</evidence>
<protein>
    <recommendedName>
        <fullName evidence="10">Equilibrative nucleoside transporter 3</fullName>
    </recommendedName>
</protein>
<feature type="transmembrane region" description="Helical" evidence="7">
    <location>
        <begin position="278"/>
        <end position="296"/>
    </location>
</feature>
<feature type="transmembrane region" description="Helical" evidence="7">
    <location>
        <begin position="80"/>
        <end position="100"/>
    </location>
</feature>
<name>A0AAV8YAI3_9CUCU</name>
<organism evidence="8 9">
    <name type="scientific">Aromia moschata</name>
    <dbReference type="NCBI Taxonomy" id="1265417"/>
    <lineage>
        <taxon>Eukaryota</taxon>
        <taxon>Metazoa</taxon>
        <taxon>Ecdysozoa</taxon>
        <taxon>Arthropoda</taxon>
        <taxon>Hexapoda</taxon>
        <taxon>Insecta</taxon>
        <taxon>Pterygota</taxon>
        <taxon>Neoptera</taxon>
        <taxon>Endopterygota</taxon>
        <taxon>Coleoptera</taxon>
        <taxon>Polyphaga</taxon>
        <taxon>Cucujiformia</taxon>
        <taxon>Chrysomeloidea</taxon>
        <taxon>Cerambycidae</taxon>
        <taxon>Cerambycinae</taxon>
        <taxon>Callichromatini</taxon>
        <taxon>Aromia</taxon>
    </lineage>
</organism>
<keyword evidence="4 7" id="KW-0812">Transmembrane</keyword>
<feature type="transmembrane region" description="Helical" evidence="7">
    <location>
        <begin position="350"/>
        <end position="374"/>
    </location>
</feature>
<evidence type="ECO:0000313" key="8">
    <source>
        <dbReference type="EMBL" id="KAJ8948593.1"/>
    </source>
</evidence>
<dbReference type="GO" id="GO:0005886">
    <property type="term" value="C:plasma membrane"/>
    <property type="evidence" value="ECO:0007669"/>
    <property type="project" value="TreeGrafter"/>
</dbReference>